<feature type="non-terminal residue" evidence="2">
    <location>
        <position position="1"/>
    </location>
</feature>
<keyword evidence="3" id="KW-1185">Reference proteome</keyword>
<dbReference type="InterPro" id="IPR028728">
    <property type="entry name" value="Astrin"/>
</dbReference>
<dbReference type="Proteomes" id="UP000566440">
    <property type="component" value="Unassembled WGS sequence"/>
</dbReference>
<dbReference type="AlphaFoldDB" id="A0A7K9SQ52"/>
<name>A0A7K9SQ52_9PICI</name>
<proteinExistence type="predicted"/>
<evidence type="ECO:0000256" key="1">
    <source>
        <dbReference type="SAM" id="MobiDB-lite"/>
    </source>
</evidence>
<reference evidence="2 3" key="1">
    <citation type="submission" date="2019-09" db="EMBL/GenBank/DDBJ databases">
        <title>Bird 10,000 Genomes (B10K) Project - Family phase.</title>
        <authorList>
            <person name="Zhang G."/>
        </authorList>
    </citation>
    <scope>NUCLEOTIDE SEQUENCE [LARGE SCALE GENOMIC DNA]</scope>
    <source>
        <strain evidence="2">B10K-DU-001-62</strain>
        <tissue evidence="2">Muscle</tissue>
    </source>
</reference>
<dbReference type="GO" id="GO:0051301">
    <property type="term" value="P:cell division"/>
    <property type="evidence" value="ECO:0007669"/>
    <property type="project" value="InterPro"/>
</dbReference>
<dbReference type="PANTHER" id="PTHR15347">
    <property type="entry name" value="SPERM-ASSOCIATED ANTIGEN 5"/>
    <property type="match status" value="1"/>
</dbReference>
<organism evidence="2 3">
    <name type="scientific">Galbula dea</name>
    <dbReference type="NCBI Taxonomy" id="1109041"/>
    <lineage>
        <taxon>Eukaryota</taxon>
        <taxon>Metazoa</taxon>
        <taxon>Chordata</taxon>
        <taxon>Craniata</taxon>
        <taxon>Vertebrata</taxon>
        <taxon>Euteleostomi</taxon>
        <taxon>Archelosauria</taxon>
        <taxon>Archosauria</taxon>
        <taxon>Dinosauria</taxon>
        <taxon>Saurischia</taxon>
        <taxon>Theropoda</taxon>
        <taxon>Coelurosauria</taxon>
        <taxon>Aves</taxon>
        <taxon>Neognathae</taxon>
        <taxon>Neoaves</taxon>
        <taxon>Telluraves</taxon>
        <taxon>Coraciimorphae</taxon>
        <taxon>Piciformes</taxon>
        <taxon>Galbulidae</taxon>
        <taxon>Galbula</taxon>
    </lineage>
</organism>
<dbReference type="GO" id="GO:0051988">
    <property type="term" value="P:regulation of attachment of spindle microtubules to kinetochore"/>
    <property type="evidence" value="ECO:0007669"/>
    <property type="project" value="InterPro"/>
</dbReference>
<evidence type="ECO:0000313" key="2">
    <source>
        <dbReference type="EMBL" id="NXI38357.1"/>
    </source>
</evidence>
<dbReference type="OrthoDB" id="5972338at2759"/>
<evidence type="ECO:0000313" key="3">
    <source>
        <dbReference type="Proteomes" id="UP000566440"/>
    </source>
</evidence>
<sequence length="330" mass="36049">GDGSSPPYQDTLEGPKSPAPAPPEQGPSELHPTEAGSSEPVGSEAKVTPVPLPKAALDVVSFLLPEKSLNTSSLVESLQHSLPKPTTVAGTSVAPVPTSVSPLPTAVASTSVTPVPTTVASTSVSLQDLQERSMNKSMSDLPCSKDSTAQTDFLLWHYTREQLASLPRAELEGWMESACVIIEALCFRLRNCQESQQLLSSVGPAEQRDALVQTDVTHPKEEEEIYHNLYQELRRKMMVLQQQQGAEQDLLRELELAITGMSAWSKERLLFQDTVDAGLRSLKAEQEALAQEQKQVKALVSRCRSVLERVPGKLRSCLEERDAMRQQADK</sequence>
<feature type="non-terminal residue" evidence="2">
    <location>
        <position position="330"/>
    </location>
</feature>
<protein>
    <submittedName>
        <fullName evidence="2">SPAG5 protein</fullName>
    </submittedName>
</protein>
<accession>A0A7K9SQ52</accession>
<comment type="caution">
    <text evidence="2">The sequence shown here is derived from an EMBL/GenBank/DDBJ whole genome shotgun (WGS) entry which is preliminary data.</text>
</comment>
<feature type="region of interest" description="Disordered" evidence="1">
    <location>
        <begin position="1"/>
        <end position="47"/>
    </location>
</feature>
<dbReference type="PANTHER" id="PTHR15347:SF1">
    <property type="entry name" value="SPERM-ASSOCIATED ANTIGEN 5"/>
    <property type="match status" value="1"/>
</dbReference>
<dbReference type="EMBL" id="VWZX01003366">
    <property type="protein sequence ID" value="NXI38357.1"/>
    <property type="molecule type" value="Genomic_DNA"/>
</dbReference>
<gene>
    <name evidence="2" type="primary">Spag5_1</name>
    <name evidence="2" type="ORF">GALDEA_R16240</name>
</gene>